<dbReference type="Proteomes" id="UP000070544">
    <property type="component" value="Unassembled WGS sequence"/>
</dbReference>
<evidence type="ECO:0000256" key="1">
    <source>
        <dbReference type="ARBA" id="ARBA00001968"/>
    </source>
</evidence>
<dbReference type="GO" id="GO:0046872">
    <property type="term" value="F:metal ion binding"/>
    <property type="evidence" value="ECO:0007669"/>
    <property type="project" value="UniProtKB-KW"/>
</dbReference>
<evidence type="ECO:0000259" key="3">
    <source>
        <dbReference type="Pfam" id="PF13359"/>
    </source>
</evidence>
<accession>A0A139AI08</accession>
<evidence type="ECO:0000313" key="4">
    <source>
        <dbReference type="EMBL" id="KXS16461.1"/>
    </source>
</evidence>
<organism evidence="4 5">
    <name type="scientific">Gonapodya prolifera (strain JEL478)</name>
    <name type="common">Monoblepharis prolifera</name>
    <dbReference type="NCBI Taxonomy" id="1344416"/>
    <lineage>
        <taxon>Eukaryota</taxon>
        <taxon>Fungi</taxon>
        <taxon>Fungi incertae sedis</taxon>
        <taxon>Chytridiomycota</taxon>
        <taxon>Chytridiomycota incertae sedis</taxon>
        <taxon>Monoblepharidomycetes</taxon>
        <taxon>Monoblepharidales</taxon>
        <taxon>Gonapodyaceae</taxon>
        <taxon>Gonapodya</taxon>
    </lineage>
</organism>
<dbReference type="InterPro" id="IPR027806">
    <property type="entry name" value="HARBI1_dom"/>
</dbReference>
<evidence type="ECO:0000313" key="5">
    <source>
        <dbReference type="Proteomes" id="UP000070544"/>
    </source>
</evidence>
<reference evidence="4 5" key="1">
    <citation type="journal article" date="2015" name="Genome Biol. Evol.">
        <title>Phylogenomic analyses indicate that early fungi evolved digesting cell walls of algal ancestors of land plants.</title>
        <authorList>
            <person name="Chang Y."/>
            <person name="Wang S."/>
            <person name="Sekimoto S."/>
            <person name="Aerts A.L."/>
            <person name="Choi C."/>
            <person name="Clum A."/>
            <person name="LaButti K.M."/>
            <person name="Lindquist E.A."/>
            <person name="Yee Ngan C."/>
            <person name="Ohm R.A."/>
            <person name="Salamov A.A."/>
            <person name="Grigoriev I.V."/>
            <person name="Spatafora J.W."/>
            <person name="Berbee M.L."/>
        </authorList>
    </citation>
    <scope>NUCLEOTIDE SEQUENCE [LARGE SCALE GENOMIC DNA]</scope>
    <source>
        <strain evidence="4 5">JEL478</strain>
    </source>
</reference>
<dbReference type="Pfam" id="PF13359">
    <property type="entry name" value="DDE_Tnp_4"/>
    <property type="match status" value="1"/>
</dbReference>
<dbReference type="AlphaFoldDB" id="A0A139AI08"/>
<evidence type="ECO:0000256" key="2">
    <source>
        <dbReference type="ARBA" id="ARBA00022723"/>
    </source>
</evidence>
<name>A0A139AI08_GONPJ</name>
<protein>
    <recommendedName>
        <fullName evidence="3">DDE Tnp4 domain-containing protein</fullName>
    </recommendedName>
</protein>
<keyword evidence="5" id="KW-1185">Reference proteome</keyword>
<proteinExistence type="predicted"/>
<keyword evidence="2" id="KW-0479">Metal-binding</keyword>
<feature type="non-terminal residue" evidence="4">
    <location>
        <position position="1"/>
    </location>
</feature>
<sequence>DILCLWTALELPTVIVQEEHHKFLGVEALCVLLKWLAFPNRLSDLLPTFGRSPGELLWIVSYLVCDLKDPYAEILKWDADRLTPQLLKQFCGAIHDAGSPLVSVFGFIDGTVRRTSRPMHHQRKYYSGRKRQHCLKYQGMVSPDGIIILLAGPFLGPDHDLSIFWKSGLNELLAPHAHEPSQVYGDPAYLPGNGHLAGPWKLVHLSDAQQEFNSRNSAVRVSIEWAWEKPATLFAFLNYYRNLRVELSPVGSYYSIGILLTNAHTCLYGSQTGERFGLTPPTLEEYLKME</sequence>
<comment type="cofactor">
    <cofactor evidence="1">
        <name>a divalent metal cation</name>
        <dbReference type="ChEBI" id="CHEBI:60240"/>
    </cofactor>
</comment>
<dbReference type="OMA" id="YERMATH"/>
<gene>
    <name evidence="4" type="ORF">M427DRAFT_494974</name>
</gene>
<dbReference type="EMBL" id="KQ965752">
    <property type="protein sequence ID" value="KXS16461.1"/>
    <property type="molecule type" value="Genomic_DNA"/>
</dbReference>
<dbReference type="OrthoDB" id="2143329at2759"/>
<feature type="domain" description="DDE Tnp4" evidence="3">
    <location>
        <begin position="108"/>
        <end position="262"/>
    </location>
</feature>